<evidence type="ECO:0000313" key="2">
    <source>
        <dbReference type="EMBL" id="SMO91619.1"/>
    </source>
</evidence>
<dbReference type="Proteomes" id="UP000320300">
    <property type="component" value="Unassembled WGS sequence"/>
</dbReference>
<sequence length="340" mass="37512">MDNALSESLSLPKVIFGTSGLGNLYQAVPFEEKKEIVHQCLLHSEGKPVFDSAGKYGAGLSLEVLGACLSALNVLPQDILISNKLGWLRTEMLGPEPTFEKGVWVDIQHDAVQKISYDGILECFEQGNMLLGNYHAQLVSVHDPDEYLATASTETHEKKLYQDILEAYRALAELKKEGKVLAIGVGSKDWKVIRRIAADVPLDWVMIANSLTVISHPQELLDFIADLASKNIQVINSAVFNGGFLTGGDYFNYQLVDRSSSGGKALYEWRDRFFDLCSRFNIKPAEACVDFGLHIPGVGSIAMNTTRPQKVKVNIAMAKGQIPAAFWQAMKTEGLINSYR</sequence>
<proteinExistence type="predicted"/>
<dbReference type="CDD" id="cd19152">
    <property type="entry name" value="AKR_AKR15A"/>
    <property type="match status" value="1"/>
</dbReference>
<feature type="domain" description="NADP-dependent oxidoreductase" evidence="1">
    <location>
        <begin position="13"/>
        <end position="330"/>
    </location>
</feature>
<dbReference type="GO" id="GO:0005829">
    <property type="term" value="C:cytosol"/>
    <property type="evidence" value="ECO:0007669"/>
    <property type="project" value="TreeGrafter"/>
</dbReference>
<dbReference type="PANTHER" id="PTHR42686:SF1">
    <property type="entry name" value="GH17980P-RELATED"/>
    <property type="match status" value="1"/>
</dbReference>
<dbReference type="OrthoDB" id="9773828at2"/>
<name>A0A521F617_9SPHI</name>
<reference evidence="2 3" key="1">
    <citation type="submission" date="2017-05" db="EMBL/GenBank/DDBJ databases">
        <authorList>
            <person name="Varghese N."/>
            <person name="Submissions S."/>
        </authorList>
    </citation>
    <scope>NUCLEOTIDE SEQUENCE [LARGE SCALE GENOMIC DNA]</scope>
    <source>
        <strain evidence="2 3">DSM 19036</strain>
    </source>
</reference>
<accession>A0A521F617</accession>
<dbReference type="EMBL" id="FXTN01000010">
    <property type="protein sequence ID" value="SMO91619.1"/>
    <property type="molecule type" value="Genomic_DNA"/>
</dbReference>
<dbReference type="InterPro" id="IPR023210">
    <property type="entry name" value="NADP_OxRdtase_dom"/>
</dbReference>
<dbReference type="Pfam" id="PF00248">
    <property type="entry name" value="Aldo_ket_red"/>
    <property type="match status" value="1"/>
</dbReference>
<dbReference type="InterPro" id="IPR036812">
    <property type="entry name" value="NAD(P)_OxRdtase_dom_sf"/>
</dbReference>
<organism evidence="2 3">
    <name type="scientific">Pedobacter westerhofensis</name>
    <dbReference type="NCBI Taxonomy" id="425512"/>
    <lineage>
        <taxon>Bacteria</taxon>
        <taxon>Pseudomonadati</taxon>
        <taxon>Bacteroidota</taxon>
        <taxon>Sphingobacteriia</taxon>
        <taxon>Sphingobacteriales</taxon>
        <taxon>Sphingobacteriaceae</taxon>
        <taxon>Pedobacter</taxon>
    </lineage>
</organism>
<gene>
    <name evidence="2" type="ORF">SAMN06265348_110214</name>
</gene>
<evidence type="ECO:0000313" key="3">
    <source>
        <dbReference type="Proteomes" id="UP000320300"/>
    </source>
</evidence>
<dbReference type="Gene3D" id="3.20.20.100">
    <property type="entry name" value="NADP-dependent oxidoreductase domain"/>
    <property type="match status" value="1"/>
</dbReference>
<dbReference type="GO" id="GO:0016491">
    <property type="term" value="F:oxidoreductase activity"/>
    <property type="evidence" value="ECO:0007669"/>
    <property type="project" value="InterPro"/>
</dbReference>
<dbReference type="InterPro" id="IPR020471">
    <property type="entry name" value="AKR"/>
</dbReference>
<dbReference type="AlphaFoldDB" id="A0A521F617"/>
<keyword evidence="3" id="KW-1185">Reference proteome</keyword>
<protein>
    <submittedName>
        <fullName evidence="2">D-threo-aldose 1-dehydrogenase</fullName>
    </submittedName>
</protein>
<dbReference type="PANTHER" id="PTHR42686">
    <property type="entry name" value="GH17980P-RELATED"/>
    <property type="match status" value="1"/>
</dbReference>
<dbReference type="RefSeq" id="WP_142529918.1">
    <property type="nucleotide sequence ID" value="NZ_CBCSJO010000010.1"/>
</dbReference>
<evidence type="ECO:0000259" key="1">
    <source>
        <dbReference type="Pfam" id="PF00248"/>
    </source>
</evidence>
<dbReference type="SUPFAM" id="SSF51430">
    <property type="entry name" value="NAD(P)-linked oxidoreductase"/>
    <property type="match status" value="1"/>
</dbReference>